<reference evidence="2" key="1">
    <citation type="submission" date="2021-01" db="EMBL/GenBank/DDBJ databases">
        <authorList>
            <person name="Corre E."/>
            <person name="Pelletier E."/>
            <person name="Niang G."/>
            <person name="Scheremetjew M."/>
            <person name="Finn R."/>
            <person name="Kale V."/>
            <person name="Holt S."/>
            <person name="Cochrane G."/>
            <person name="Meng A."/>
            <person name="Brown T."/>
            <person name="Cohen L."/>
        </authorList>
    </citation>
    <scope>NUCLEOTIDE SEQUENCE</scope>
    <source>
        <strain evidence="2">10249 10 AB</strain>
    </source>
</reference>
<sequence length="127" mass="14595">MLNDSKNIGTYTNNHYNNNHVSKRTIVRIKRTTKFQTPGTIKAHINTNGALVGHTPATKTEENLSRTPSLCENEEDSRNFNDDDAQHNKRKRFKINQDDHVHTYKRVNIGAAESTFVPDYDLIVSWL</sequence>
<feature type="compositionally biased region" description="Basic and acidic residues" evidence="1">
    <location>
        <begin position="76"/>
        <end position="87"/>
    </location>
</feature>
<dbReference type="AlphaFoldDB" id="A0A7S4EJI8"/>
<protein>
    <submittedName>
        <fullName evidence="2">Uncharacterized protein</fullName>
    </submittedName>
</protein>
<feature type="region of interest" description="Disordered" evidence="1">
    <location>
        <begin position="49"/>
        <end position="90"/>
    </location>
</feature>
<evidence type="ECO:0000256" key="1">
    <source>
        <dbReference type="SAM" id="MobiDB-lite"/>
    </source>
</evidence>
<dbReference type="EMBL" id="HBIX01013231">
    <property type="protein sequence ID" value="CAE0717047.1"/>
    <property type="molecule type" value="Transcribed_RNA"/>
</dbReference>
<evidence type="ECO:0000313" key="2">
    <source>
        <dbReference type="EMBL" id="CAE0717047.1"/>
    </source>
</evidence>
<name>A0A7S4EJI8_9STRA</name>
<organism evidence="2">
    <name type="scientific">Pseudo-nitzschia australis</name>
    <dbReference type="NCBI Taxonomy" id="44445"/>
    <lineage>
        <taxon>Eukaryota</taxon>
        <taxon>Sar</taxon>
        <taxon>Stramenopiles</taxon>
        <taxon>Ochrophyta</taxon>
        <taxon>Bacillariophyta</taxon>
        <taxon>Bacillariophyceae</taxon>
        <taxon>Bacillariophycidae</taxon>
        <taxon>Bacillariales</taxon>
        <taxon>Bacillariaceae</taxon>
        <taxon>Pseudo-nitzschia</taxon>
    </lineage>
</organism>
<accession>A0A7S4EJI8</accession>
<proteinExistence type="predicted"/>
<gene>
    <name evidence="2" type="ORF">PAUS00366_LOCUS9799</name>
</gene>